<dbReference type="AlphaFoldDB" id="A0A5N3CZT0"/>
<gene>
    <name evidence="2" type="ORF">F7F11_13185</name>
</gene>
<sequence length="57" mass="6431">MVVPSSHGGNINMLTKYALVAVMVLCLKVIFIRFIRSNSDCKRIKKILIELSNLLPE</sequence>
<accession>A0A5N3CZT0</accession>
<keyword evidence="1" id="KW-0812">Transmembrane</keyword>
<evidence type="ECO:0000313" key="3">
    <source>
        <dbReference type="Proteomes" id="UP000327073"/>
    </source>
</evidence>
<protein>
    <submittedName>
        <fullName evidence="2">Type I toxin-antitoxin system hok family toxin</fullName>
    </submittedName>
</protein>
<name>A0A5N3CZT0_ECOLX</name>
<comment type="caution">
    <text evidence="2">The sequence shown here is derived from an EMBL/GenBank/DDBJ whole genome shotgun (WGS) entry which is preliminary data.</text>
</comment>
<feature type="transmembrane region" description="Helical" evidence="1">
    <location>
        <begin position="17"/>
        <end position="35"/>
    </location>
</feature>
<evidence type="ECO:0000256" key="1">
    <source>
        <dbReference type="SAM" id="Phobius"/>
    </source>
</evidence>
<organism evidence="2 3">
    <name type="scientific">Escherichia coli</name>
    <dbReference type="NCBI Taxonomy" id="562"/>
    <lineage>
        <taxon>Bacteria</taxon>
        <taxon>Pseudomonadati</taxon>
        <taxon>Pseudomonadota</taxon>
        <taxon>Gammaproteobacteria</taxon>
        <taxon>Enterobacterales</taxon>
        <taxon>Enterobacteriaceae</taxon>
        <taxon>Escherichia</taxon>
    </lineage>
</organism>
<evidence type="ECO:0000313" key="2">
    <source>
        <dbReference type="EMBL" id="KAB0124230.1"/>
    </source>
</evidence>
<keyword evidence="1" id="KW-0472">Membrane</keyword>
<reference evidence="2 3" key="1">
    <citation type="submission" date="2019-03" db="EMBL/GenBank/DDBJ databases">
        <title>Whole Genome Sequencing of Shiga-Toxin Escherichia coli Strains from Nebraska.</title>
        <authorList>
            <person name="Abdalhamid B."/>
            <person name="Mccutchen E.L."/>
            <person name="Bouska A.C."/>
            <person name="Hinrichs S.H."/>
            <person name="Iwen P.C."/>
        </authorList>
    </citation>
    <scope>NUCLEOTIDE SEQUENCE [LARGE SCALE GENOMIC DNA]</scope>
    <source>
        <strain evidence="2 3">STEC_170836</strain>
    </source>
</reference>
<dbReference type="EMBL" id="VZEL01000011">
    <property type="protein sequence ID" value="KAB0124230.1"/>
    <property type="molecule type" value="Genomic_DNA"/>
</dbReference>
<proteinExistence type="predicted"/>
<dbReference type="Proteomes" id="UP000327073">
    <property type="component" value="Unassembled WGS sequence"/>
</dbReference>
<keyword evidence="1" id="KW-1133">Transmembrane helix</keyword>